<feature type="coiled-coil region" evidence="1">
    <location>
        <begin position="312"/>
        <end position="370"/>
    </location>
</feature>
<accession>A0A6A5ZCW4</accession>
<dbReference type="InterPro" id="IPR002035">
    <property type="entry name" value="VWF_A"/>
</dbReference>
<dbReference type="Gene3D" id="3.40.50.410">
    <property type="entry name" value="von Willebrand factor, type A domain"/>
    <property type="match status" value="1"/>
</dbReference>
<dbReference type="SMART" id="SM00327">
    <property type="entry name" value="VWA"/>
    <property type="match status" value="1"/>
</dbReference>
<feature type="coiled-coil region" evidence="1">
    <location>
        <begin position="35"/>
        <end position="207"/>
    </location>
</feature>
<dbReference type="Pfam" id="PF13519">
    <property type="entry name" value="VWA_2"/>
    <property type="match status" value="1"/>
</dbReference>
<evidence type="ECO:0000313" key="5">
    <source>
        <dbReference type="Proteomes" id="UP000799770"/>
    </source>
</evidence>
<feature type="domain" description="VWFA" evidence="3">
    <location>
        <begin position="375"/>
        <end position="544"/>
    </location>
</feature>
<evidence type="ECO:0000259" key="3">
    <source>
        <dbReference type="PROSITE" id="PS50234"/>
    </source>
</evidence>
<evidence type="ECO:0000256" key="1">
    <source>
        <dbReference type="SAM" id="Coils"/>
    </source>
</evidence>
<gene>
    <name evidence="4" type="ORF">BDV96DRAFT_644725</name>
</gene>
<reference evidence="4" key="1">
    <citation type="journal article" date="2020" name="Stud. Mycol.">
        <title>101 Dothideomycetes genomes: a test case for predicting lifestyles and emergence of pathogens.</title>
        <authorList>
            <person name="Haridas S."/>
            <person name="Albert R."/>
            <person name="Binder M."/>
            <person name="Bloem J."/>
            <person name="Labutti K."/>
            <person name="Salamov A."/>
            <person name="Andreopoulos B."/>
            <person name="Baker S."/>
            <person name="Barry K."/>
            <person name="Bills G."/>
            <person name="Bluhm B."/>
            <person name="Cannon C."/>
            <person name="Castanera R."/>
            <person name="Culley D."/>
            <person name="Daum C."/>
            <person name="Ezra D."/>
            <person name="Gonzalez J."/>
            <person name="Henrissat B."/>
            <person name="Kuo A."/>
            <person name="Liang C."/>
            <person name="Lipzen A."/>
            <person name="Lutzoni F."/>
            <person name="Magnuson J."/>
            <person name="Mondo S."/>
            <person name="Nolan M."/>
            <person name="Ohm R."/>
            <person name="Pangilinan J."/>
            <person name="Park H.-J."/>
            <person name="Ramirez L."/>
            <person name="Alfaro M."/>
            <person name="Sun H."/>
            <person name="Tritt A."/>
            <person name="Yoshinaga Y."/>
            <person name="Zwiers L.-H."/>
            <person name="Turgeon B."/>
            <person name="Goodwin S."/>
            <person name="Spatafora J."/>
            <person name="Crous P."/>
            <person name="Grigoriev I."/>
        </authorList>
    </citation>
    <scope>NUCLEOTIDE SEQUENCE</scope>
    <source>
        <strain evidence="4">CBS 627.86</strain>
    </source>
</reference>
<dbReference type="OrthoDB" id="4754704at2759"/>
<name>A0A6A5ZCW4_9PLEO</name>
<sequence length="544" mass="60720">MDLGLDGRTMMAVEPELLSEENDTNLEELENVSPIHMLELELETLAIELDDEKEKSVAQSANCDKHLQELHNAELSLLECREALQKSEKRVQEASFELDSKQKTSASLQKQLLQSKQLVGEAERQRNGAKEQLESKDALTESTVNDLVCKLDERTAELVDCRERCELLENEFSDHKALVIHQIGALEEEHEQQMSRLMDQIKTLERHRGSGAGSGQQQTQEASETKQANDSRRHVRGMKQQGTHQRSEVKKLEEQLDFRESRIALLNHEVEALQHKVRRIPALAGKISRLESIIRTSEVSEESENQRISNIVTDLQAQNKILASDVERAKQSNATIEKDRKKSTKRTAELEAEKARLERRIVELEQVRAQRSLIGIVLCVDISGSLAGTPEQLAKDAFRKFIEKIRAKYSNASVGVIVHASSVTTVRKISPLDATADRVIDSTWCGGSENYYSALSLVQTELASFNLSFPKAKRIVILISDGEDIGTPGNVATLAAWGIPCHNVVIQKSTAFASHETTKYATATGGTTIYFNGTDSREFDALIA</sequence>
<dbReference type="CDD" id="cd00198">
    <property type="entry name" value="vWFA"/>
    <property type="match status" value="1"/>
</dbReference>
<keyword evidence="1" id="KW-0175">Coiled coil</keyword>
<dbReference type="Proteomes" id="UP000799770">
    <property type="component" value="Unassembled WGS sequence"/>
</dbReference>
<protein>
    <recommendedName>
        <fullName evidence="3">VWFA domain-containing protein</fullName>
    </recommendedName>
</protein>
<dbReference type="SUPFAM" id="SSF53300">
    <property type="entry name" value="vWA-like"/>
    <property type="match status" value="1"/>
</dbReference>
<feature type="compositionally biased region" description="Basic and acidic residues" evidence="2">
    <location>
        <begin position="223"/>
        <end position="232"/>
    </location>
</feature>
<proteinExistence type="predicted"/>
<dbReference type="InterPro" id="IPR036465">
    <property type="entry name" value="vWFA_dom_sf"/>
</dbReference>
<dbReference type="AlphaFoldDB" id="A0A6A5ZCW4"/>
<evidence type="ECO:0000256" key="2">
    <source>
        <dbReference type="SAM" id="MobiDB-lite"/>
    </source>
</evidence>
<evidence type="ECO:0000313" key="4">
    <source>
        <dbReference type="EMBL" id="KAF2117302.1"/>
    </source>
</evidence>
<feature type="region of interest" description="Disordered" evidence="2">
    <location>
        <begin position="207"/>
        <end position="251"/>
    </location>
</feature>
<keyword evidence="5" id="KW-1185">Reference proteome</keyword>
<dbReference type="EMBL" id="ML977319">
    <property type="protein sequence ID" value="KAF2117302.1"/>
    <property type="molecule type" value="Genomic_DNA"/>
</dbReference>
<dbReference type="PROSITE" id="PS50234">
    <property type="entry name" value="VWFA"/>
    <property type="match status" value="1"/>
</dbReference>
<organism evidence="4 5">
    <name type="scientific">Lophiotrema nucula</name>
    <dbReference type="NCBI Taxonomy" id="690887"/>
    <lineage>
        <taxon>Eukaryota</taxon>
        <taxon>Fungi</taxon>
        <taxon>Dikarya</taxon>
        <taxon>Ascomycota</taxon>
        <taxon>Pezizomycotina</taxon>
        <taxon>Dothideomycetes</taxon>
        <taxon>Pleosporomycetidae</taxon>
        <taxon>Pleosporales</taxon>
        <taxon>Lophiotremataceae</taxon>
        <taxon>Lophiotrema</taxon>
    </lineage>
</organism>